<feature type="compositionally biased region" description="Basic and acidic residues" evidence="1">
    <location>
        <begin position="35"/>
        <end position="48"/>
    </location>
</feature>
<sequence length="87" mass="9166">MSRSLRHLILLACLTSLPALASQGLDTATGCPGRVVEEKTAPTDHDVRPAPAPASDSKVRGGGGGSDSDTVQRSRPRWQSFLPGMIR</sequence>
<keyword evidence="2" id="KW-0732">Signal</keyword>
<evidence type="ECO:0000313" key="3">
    <source>
        <dbReference type="EMBL" id="MCK7592243.1"/>
    </source>
</evidence>
<gene>
    <name evidence="3" type="ORF">M0G41_01010</name>
</gene>
<evidence type="ECO:0008006" key="5">
    <source>
        <dbReference type="Google" id="ProtNLM"/>
    </source>
</evidence>
<feature type="region of interest" description="Disordered" evidence="1">
    <location>
        <begin position="24"/>
        <end position="87"/>
    </location>
</feature>
<comment type="caution">
    <text evidence="3">The sequence shown here is derived from an EMBL/GenBank/DDBJ whole genome shotgun (WGS) entry which is preliminary data.</text>
</comment>
<name>A0ABT0GCU4_9GAMM</name>
<protein>
    <recommendedName>
        <fullName evidence="5">Secreted protein</fullName>
    </recommendedName>
</protein>
<evidence type="ECO:0000256" key="2">
    <source>
        <dbReference type="SAM" id="SignalP"/>
    </source>
</evidence>
<feature type="chain" id="PRO_5047371135" description="Secreted protein" evidence="2">
    <location>
        <begin position="22"/>
        <end position="87"/>
    </location>
</feature>
<accession>A0ABT0GCU4</accession>
<organism evidence="3 4">
    <name type="scientific">Pseudomarimonas salicorniae</name>
    <dbReference type="NCBI Taxonomy" id="2933270"/>
    <lineage>
        <taxon>Bacteria</taxon>
        <taxon>Pseudomonadati</taxon>
        <taxon>Pseudomonadota</taxon>
        <taxon>Gammaproteobacteria</taxon>
        <taxon>Lysobacterales</taxon>
        <taxon>Lysobacteraceae</taxon>
        <taxon>Pseudomarimonas</taxon>
    </lineage>
</organism>
<dbReference type="EMBL" id="JALNMH010000001">
    <property type="protein sequence ID" value="MCK7592243.1"/>
    <property type="molecule type" value="Genomic_DNA"/>
</dbReference>
<proteinExistence type="predicted"/>
<evidence type="ECO:0000313" key="4">
    <source>
        <dbReference type="Proteomes" id="UP001431449"/>
    </source>
</evidence>
<dbReference type="RefSeq" id="WP_248204285.1">
    <property type="nucleotide sequence ID" value="NZ_JALNMH010000001.1"/>
</dbReference>
<keyword evidence="4" id="KW-1185">Reference proteome</keyword>
<dbReference type="Proteomes" id="UP001431449">
    <property type="component" value="Unassembled WGS sequence"/>
</dbReference>
<feature type="signal peptide" evidence="2">
    <location>
        <begin position="1"/>
        <end position="21"/>
    </location>
</feature>
<evidence type="ECO:0000256" key="1">
    <source>
        <dbReference type="SAM" id="MobiDB-lite"/>
    </source>
</evidence>
<reference evidence="3" key="1">
    <citation type="submission" date="2022-04" db="EMBL/GenBank/DDBJ databases">
        <title>Lysobacter sp. CAU 1642 isolated from sea sand.</title>
        <authorList>
            <person name="Kim W."/>
        </authorList>
    </citation>
    <scope>NUCLEOTIDE SEQUENCE</scope>
    <source>
        <strain evidence="3">CAU 1642</strain>
    </source>
</reference>